<organism evidence="1 2">
    <name type="scientific">Pluteus cervinus</name>
    <dbReference type="NCBI Taxonomy" id="181527"/>
    <lineage>
        <taxon>Eukaryota</taxon>
        <taxon>Fungi</taxon>
        <taxon>Dikarya</taxon>
        <taxon>Basidiomycota</taxon>
        <taxon>Agaricomycotina</taxon>
        <taxon>Agaricomycetes</taxon>
        <taxon>Agaricomycetidae</taxon>
        <taxon>Agaricales</taxon>
        <taxon>Pluteineae</taxon>
        <taxon>Pluteaceae</taxon>
        <taxon>Pluteus</taxon>
    </lineage>
</organism>
<dbReference type="EMBL" id="ML208319">
    <property type="protein sequence ID" value="TFK70071.1"/>
    <property type="molecule type" value="Genomic_DNA"/>
</dbReference>
<sequence>MASSTRRKVSLEIEFPATSFKSRSGVLRLQNVPYPFDQRDLTRLAGNAGYSEPATFTQLRERYRLNVTNGESQCQIGQDGLINIDQPLLHYYHKTFLPVSNNNGGTGNGDLNERASTTKLCRNNEFIDMGGMSVGLRRTIRVPDNGTEHLLPPNMGAFKLYNVADYADKLPRSVVSKGGLFIVSVRLSSPAILSIGLLGLQAMYQREALWIHFVSTKHSTTHAVKVSVGDVNAPTGLPRDQPTPQGKQDYAAVKNHSGQIWLDGISVAPGVVRQFVAMPLGEGYTVEGQVTGKEDVGGLQLDVFDELPKTVQFNRENNQAPLPPYMTPRKLGLTSGSVIYMEDLNQPARLHLSTHQPHALGPLVRILANHKVLGAKIYVKTLTGKTIELPYNTLFTVVGLKEMIRDMEGIPQDQQRLIFAGKQLEDGRSLNDYNIQVESTLHLVLRLRGGWAPSFHEDQGPGAVVGFAAGGWITQKIIRDTLPALAYDFSGGRRLHISVINAAHFPSITGLPAPPTPVSTQTYLNSGLPWFKMYEENVPTANNTLVGAALAAVRSIAMIDRERTATGQGATPQQSCGYCTYEMATLRLNPCGHVICDDCATGLSVNSCPACPVRVTSRQRFAAPMRLPGQEDGDGLDSLSMDERIVALKRVAGTSQIVSFKLREHDVSGLCGEI</sequence>
<keyword evidence="2" id="KW-1185">Reference proteome</keyword>
<proteinExistence type="predicted"/>
<evidence type="ECO:0000313" key="1">
    <source>
        <dbReference type="EMBL" id="TFK70071.1"/>
    </source>
</evidence>
<evidence type="ECO:0000313" key="2">
    <source>
        <dbReference type="Proteomes" id="UP000308600"/>
    </source>
</evidence>
<gene>
    <name evidence="1" type="ORF">BDN72DRAFT_819341</name>
</gene>
<dbReference type="Proteomes" id="UP000308600">
    <property type="component" value="Unassembled WGS sequence"/>
</dbReference>
<name>A0ACD3AWB1_9AGAR</name>
<accession>A0ACD3AWB1</accession>
<protein>
    <submittedName>
        <fullName evidence="1">Uncharacterized protein</fullName>
    </submittedName>
</protein>
<reference evidence="1 2" key="1">
    <citation type="journal article" date="2019" name="Nat. Ecol. Evol.">
        <title>Megaphylogeny resolves global patterns of mushroom evolution.</title>
        <authorList>
            <person name="Varga T."/>
            <person name="Krizsan K."/>
            <person name="Foldi C."/>
            <person name="Dima B."/>
            <person name="Sanchez-Garcia M."/>
            <person name="Sanchez-Ramirez S."/>
            <person name="Szollosi G.J."/>
            <person name="Szarkandi J.G."/>
            <person name="Papp V."/>
            <person name="Albert L."/>
            <person name="Andreopoulos W."/>
            <person name="Angelini C."/>
            <person name="Antonin V."/>
            <person name="Barry K.W."/>
            <person name="Bougher N.L."/>
            <person name="Buchanan P."/>
            <person name="Buyck B."/>
            <person name="Bense V."/>
            <person name="Catcheside P."/>
            <person name="Chovatia M."/>
            <person name="Cooper J."/>
            <person name="Damon W."/>
            <person name="Desjardin D."/>
            <person name="Finy P."/>
            <person name="Geml J."/>
            <person name="Haridas S."/>
            <person name="Hughes K."/>
            <person name="Justo A."/>
            <person name="Karasinski D."/>
            <person name="Kautmanova I."/>
            <person name="Kiss B."/>
            <person name="Kocsube S."/>
            <person name="Kotiranta H."/>
            <person name="LaButti K.M."/>
            <person name="Lechner B.E."/>
            <person name="Liimatainen K."/>
            <person name="Lipzen A."/>
            <person name="Lukacs Z."/>
            <person name="Mihaltcheva S."/>
            <person name="Morgado L.N."/>
            <person name="Niskanen T."/>
            <person name="Noordeloos M.E."/>
            <person name="Ohm R.A."/>
            <person name="Ortiz-Santana B."/>
            <person name="Ovrebo C."/>
            <person name="Racz N."/>
            <person name="Riley R."/>
            <person name="Savchenko A."/>
            <person name="Shiryaev A."/>
            <person name="Soop K."/>
            <person name="Spirin V."/>
            <person name="Szebenyi C."/>
            <person name="Tomsovsky M."/>
            <person name="Tulloss R.E."/>
            <person name="Uehling J."/>
            <person name="Grigoriev I.V."/>
            <person name="Vagvolgyi C."/>
            <person name="Papp T."/>
            <person name="Martin F.M."/>
            <person name="Miettinen O."/>
            <person name="Hibbett D.S."/>
            <person name="Nagy L.G."/>
        </authorList>
    </citation>
    <scope>NUCLEOTIDE SEQUENCE [LARGE SCALE GENOMIC DNA]</scope>
    <source>
        <strain evidence="1 2">NL-1719</strain>
    </source>
</reference>